<reference evidence="1 2" key="1">
    <citation type="submission" date="2018-10" db="EMBL/GenBank/DDBJ databases">
        <title>Isolation from soil.</title>
        <authorList>
            <person name="Hu J."/>
        </authorList>
    </citation>
    <scope>NUCLEOTIDE SEQUENCE [LARGE SCALE GENOMIC DNA]</scope>
    <source>
        <strain evidence="1 2">NEAU-Ht49</strain>
    </source>
</reference>
<organism evidence="1 2">
    <name type="scientific">Actinomadura harenae</name>
    <dbReference type="NCBI Taxonomy" id="2483351"/>
    <lineage>
        <taxon>Bacteria</taxon>
        <taxon>Bacillati</taxon>
        <taxon>Actinomycetota</taxon>
        <taxon>Actinomycetes</taxon>
        <taxon>Streptosporangiales</taxon>
        <taxon>Thermomonosporaceae</taxon>
        <taxon>Actinomadura</taxon>
    </lineage>
</organism>
<dbReference type="AlphaFoldDB" id="A0A3M2LL98"/>
<accession>A0A3M2LL98</accession>
<evidence type="ECO:0000313" key="2">
    <source>
        <dbReference type="Proteomes" id="UP000282674"/>
    </source>
</evidence>
<sequence>MSRTETLDALRRQALRLRPGGDELRTIVLELAEGADPDRAWNRLTRLLLRVLPRNDALAGLLVEGADRTVDTAPSRPAKHEWEEIRALARELLAALDAGPPTTAEIIAMARSRLLEEPARAIAAAQPGLLVLTAPDGSRRAPEFQFDRDGAVRPVAAEINRVLGADRDPWGVADWWLSPDSALGGRVPARLIGVVPDELLARQARALLEEI</sequence>
<comment type="caution">
    <text evidence="1">The sequence shown here is derived from an EMBL/GenBank/DDBJ whole genome shotgun (WGS) entry which is preliminary data.</text>
</comment>
<dbReference type="OrthoDB" id="3629757at2"/>
<name>A0A3M2LL98_9ACTN</name>
<dbReference type="Proteomes" id="UP000282674">
    <property type="component" value="Unassembled WGS sequence"/>
</dbReference>
<evidence type="ECO:0008006" key="3">
    <source>
        <dbReference type="Google" id="ProtNLM"/>
    </source>
</evidence>
<gene>
    <name evidence="1" type="ORF">EBO15_33645</name>
</gene>
<keyword evidence="2" id="KW-1185">Reference proteome</keyword>
<evidence type="ECO:0000313" key="1">
    <source>
        <dbReference type="EMBL" id="RMI38219.1"/>
    </source>
</evidence>
<dbReference type="EMBL" id="RFFG01000090">
    <property type="protein sequence ID" value="RMI38219.1"/>
    <property type="molecule type" value="Genomic_DNA"/>
</dbReference>
<protein>
    <recommendedName>
        <fullName evidence="3">Antitoxin Xre/MbcA/ParS-like toxin-binding domain-containing protein</fullName>
    </recommendedName>
</protein>
<proteinExistence type="predicted"/>
<dbReference type="RefSeq" id="WP_122198518.1">
    <property type="nucleotide sequence ID" value="NZ_JBHSKC010000048.1"/>
</dbReference>